<dbReference type="Gene3D" id="3.20.20.140">
    <property type="entry name" value="Metal-dependent hydrolases"/>
    <property type="match status" value="2"/>
</dbReference>
<proteinExistence type="predicted"/>
<name>A0ABW4VDQ4_9MICO</name>
<dbReference type="InterPro" id="IPR032466">
    <property type="entry name" value="Metal_Hydrolase"/>
</dbReference>
<dbReference type="InterPro" id="IPR050138">
    <property type="entry name" value="DHOase/Allantoinase_Hydrolase"/>
</dbReference>
<dbReference type="SUPFAM" id="SSF51338">
    <property type="entry name" value="Composite domain of metallo-dependent hydrolases"/>
    <property type="match status" value="1"/>
</dbReference>
<dbReference type="Pfam" id="PF01979">
    <property type="entry name" value="Amidohydro_1"/>
    <property type="match status" value="1"/>
</dbReference>
<sequence length="388" mass="39368">MSKLIGSERVLVEGELRPAVLRVEGDRIAQVWWGTSDPDRIAAAGDDMLGAPAAPAPSTWRLGDRMLLPGTVDTHVHVAPGAGAGGAGFASAASAAAHAGVTTIVDLPWRSAEPTTTVEALRVKQSAARSASAQLSCDVSFWGAAVPGNVDDLEPLHEAGVVGFTCLVAGSGDPGLPTLAPDELLAALDRLVRFDGLLAAPAEDATVGTLLDAVRETGARTHLLHVSSAKVLDLLAEAKEEGLPVTAETCYHHLVPAAGEAGGGNATSTCCPPLRDRGDQDALWDGLREGILESVVGTAGATARTGGSGLPGFVTLAAAAHSRGVAVPEVSRWTSATTVTLVGLDRGDRPKGTITEGAAADLFVYDPDAGAVTDTLLGGRLVASSTAR</sequence>
<dbReference type="InterPro" id="IPR006680">
    <property type="entry name" value="Amidohydro-rel"/>
</dbReference>
<dbReference type="EMBL" id="JBHUHF010000001">
    <property type="protein sequence ID" value="MFD2028695.1"/>
    <property type="molecule type" value="Genomic_DNA"/>
</dbReference>
<gene>
    <name evidence="2" type="ORF">ACFSL2_24635</name>
</gene>
<protein>
    <submittedName>
        <fullName evidence="2">Amidohydrolase family protein</fullName>
    </submittedName>
</protein>
<keyword evidence="3" id="KW-1185">Reference proteome</keyword>
<dbReference type="PANTHER" id="PTHR43668:SF2">
    <property type="entry name" value="ALLANTOINASE"/>
    <property type="match status" value="1"/>
</dbReference>
<reference evidence="3" key="1">
    <citation type="journal article" date="2019" name="Int. J. Syst. Evol. Microbiol.">
        <title>The Global Catalogue of Microorganisms (GCM) 10K type strain sequencing project: providing services to taxonomists for standard genome sequencing and annotation.</title>
        <authorList>
            <consortium name="The Broad Institute Genomics Platform"/>
            <consortium name="The Broad Institute Genome Sequencing Center for Infectious Disease"/>
            <person name="Wu L."/>
            <person name="Ma J."/>
        </authorList>
    </citation>
    <scope>NUCLEOTIDE SEQUENCE [LARGE SCALE GENOMIC DNA]</scope>
    <source>
        <strain evidence="3">CCM 7043</strain>
    </source>
</reference>
<comment type="caution">
    <text evidence="2">The sequence shown here is derived from an EMBL/GenBank/DDBJ whole genome shotgun (WGS) entry which is preliminary data.</text>
</comment>
<dbReference type="PANTHER" id="PTHR43668">
    <property type="entry name" value="ALLANTOINASE"/>
    <property type="match status" value="1"/>
</dbReference>
<evidence type="ECO:0000313" key="2">
    <source>
        <dbReference type="EMBL" id="MFD2028695.1"/>
    </source>
</evidence>
<organism evidence="2 3">
    <name type="scientific">Promicromonospora aerolata</name>
    <dbReference type="NCBI Taxonomy" id="195749"/>
    <lineage>
        <taxon>Bacteria</taxon>
        <taxon>Bacillati</taxon>
        <taxon>Actinomycetota</taxon>
        <taxon>Actinomycetes</taxon>
        <taxon>Micrococcales</taxon>
        <taxon>Promicromonosporaceae</taxon>
        <taxon>Promicromonospora</taxon>
    </lineage>
</organism>
<dbReference type="SUPFAM" id="SSF51556">
    <property type="entry name" value="Metallo-dependent hydrolases"/>
    <property type="match status" value="1"/>
</dbReference>
<accession>A0ABW4VDQ4</accession>
<dbReference type="InterPro" id="IPR011059">
    <property type="entry name" value="Metal-dep_hydrolase_composite"/>
</dbReference>
<dbReference type="Proteomes" id="UP001597338">
    <property type="component" value="Unassembled WGS sequence"/>
</dbReference>
<feature type="domain" description="Amidohydrolase-related" evidence="1">
    <location>
        <begin position="66"/>
        <end position="382"/>
    </location>
</feature>
<dbReference type="RefSeq" id="WP_377200361.1">
    <property type="nucleotide sequence ID" value="NZ_JBHUHF010000001.1"/>
</dbReference>
<evidence type="ECO:0000313" key="3">
    <source>
        <dbReference type="Proteomes" id="UP001597338"/>
    </source>
</evidence>
<evidence type="ECO:0000259" key="1">
    <source>
        <dbReference type="Pfam" id="PF01979"/>
    </source>
</evidence>